<name>A0AAN6GSL1_9BASI</name>
<feature type="region of interest" description="Disordered" evidence="1">
    <location>
        <begin position="16"/>
        <end position="157"/>
    </location>
</feature>
<feature type="region of interest" description="Disordered" evidence="1">
    <location>
        <begin position="706"/>
        <end position="859"/>
    </location>
</feature>
<feature type="compositionally biased region" description="Basic and acidic residues" evidence="1">
    <location>
        <begin position="751"/>
        <end position="767"/>
    </location>
</feature>
<feature type="compositionally biased region" description="Basic and acidic residues" evidence="1">
    <location>
        <begin position="814"/>
        <end position="823"/>
    </location>
</feature>
<feature type="region of interest" description="Disordered" evidence="1">
    <location>
        <begin position="873"/>
        <end position="900"/>
    </location>
</feature>
<protein>
    <submittedName>
        <fullName evidence="2">Uncharacterized protein</fullName>
    </submittedName>
</protein>
<sequence length="925" mass="97561">MEQGRHSFARELFRFNNTNTTTNHAHQQQHDKRRSSAAAANLGRATSADGSSTSRYGVIQHRHPGRAPIPMRKAKTQQQQQNDSNNASSSSSSLETSTTSQRASRLSAILSSTLWNSSSKRAHRREEQRQQHSPSIHAQQPFSPPPGLLLPAAQAPSAASDDAVPTAIELPVGTRVGKLARVRLKQQLQTDRIPEKVSLQSTNRRRLSLPPSAFAIQASVSSNSTTSPRPQPAMASPQYPLPLPSGHKARTVLIGISPPPTASQDGSLATFDHLRKYVLRAGEEAILHTVLPESQARRKVTSPQDLIELTAELEREDEQFLEMQAACMNFLTLLAVELETSDRFVKIHVTQAQPPDGGSAAQARARSRSGSRSRSRPASSRGTPHENARGGLMARTGSLGRLLALGHGDAKDGDNDTERGRSKLCRRLKAREDEAIANELGRIAQEEDADLIVIGQPPPEVQAATSRSQSRAGSGYGSLSRPSLRTQGSDGSGGQGPQQVQSRRGSRATQGSSGPAASTSDGAAPFHIDRRSSTHNTGSALLRSDTRSGSSLSGEGAEGRIGGSAKRKSDEEEEGEGDGHPPPVPEGAMSGLSPDWNFGADSLSAVLTRAPSSAPPTQVRYRFPGNLSPRTPTTELPPGGAGQDELYSPLDDLDDGQQQHHPTHLGQILLVNTAQTRTSSGSVDAGGAGFLPPILANPIWTNEYQGGSNAAGGPSASGSPPPSAGAAFDAAFIPGQRRGSRVTIADEPEDSPLRQRDRDRAAQREEGEITDLAKPFGSSAVADGEQQQRTVEEGLAGPGSPLVSNLGNAAIEAPHSDTIRLTETRSSTSGSASFSNASRSSSTRSPESGSVAGATSSATTTRISKLLLGKTGLFSSSSSSSTSADPVPSMPQRAQQPLNGLADELLKRSPVPVLVVNEALLDAFR</sequence>
<feature type="compositionally biased region" description="Polar residues" evidence="1">
    <location>
        <begin position="109"/>
        <end position="119"/>
    </location>
</feature>
<feature type="compositionally biased region" description="Basic residues" evidence="1">
    <location>
        <begin position="365"/>
        <end position="375"/>
    </location>
</feature>
<accession>A0AAN6GSL1</accession>
<evidence type="ECO:0000313" key="3">
    <source>
        <dbReference type="Proteomes" id="UP001176517"/>
    </source>
</evidence>
<evidence type="ECO:0000313" key="2">
    <source>
        <dbReference type="EMBL" id="KAK0548280.1"/>
    </source>
</evidence>
<dbReference type="EMBL" id="JAPDMZ010000139">
    <property type="protein sequence ID" value="KAK0548280.1"/>
    <property type="molecule type" value="Genomic_DNA"/>
</dbReference>
<evidence type="ECO:0000256" key="1">
    <source>
        <dbReference type="SAM" id="MobiDB-lite"/>
    </source>
</evidence>
<keyword evidence="3" id="KW-1185">Reference proteome</keyword>
<dbReference type="AlphaFoldDB" id="A0AAN6GSL1"/>
<feature type="compositionally biased region" description="Low complexity" evidence="1">
    <location>
        <begin position="873"/>
        <end position="883"/>
    </location>
</feature>
<organism evidence="2 3">
    <name type="scientific">Tilletia horrida</name>
    <dbReference type="NCBI Taxonomy" id="155126"/>
    <lineage>
        <taxon>Eukaryota</taxon>
        <taxon>Fungi</taxon>
        <taxon>Dikarya</taxon>
        <taxon>Basidiomycota</taxon>
        <taxon>Ustilaginomycotina</taxon>
        <taxon>Exobasidiomycetes</taxon>
        <taxon>Tilletiales</taxon>
        <taxon>Tilletiaceae</taxon>
        <taxon>Tilletia</taxon>
    </lineage>
</organism>
<feature type="compositionally biased region" description="Low complexity" evidence="1">
    <location>
        <begin position="824"/>
        <end position="859"/>
    </location>
</feature>
<feature type="compositionally biased region" description="Polar residues" evidence="1">
    <location>
        <begin position="508"/>
        <end position="521"/>
    </location>
</feature>
<gene>
    <name evidence="2" type="ORF">OC846_004529</name>
</gene>
<comment type="caution">
    <text evidence="2">The sequence shown here is derived from an EMBL/GenBank/DDBJ whole genome shotgun (WGS) entry which is preliminary data.</text>
</comment>
<proteinExistence type="predicted"/>
<feature type="compositionally biased region" description="Polar residues" evidence="1">
    <location>
        <begin position="463"/>
        <end position="472"/>
    </location>
</feature>
<reference evidence="2" key="1">
    <citation type="journal article" date="2023" name="PhytoFront">
        <title>Draft Genome Resources of Seven Strains of Tilletia horrida, Causal Agent of Kernel Smut of Rice.</title>
        <authorList>
            <person name="Khanal S."/>
            <person name="Antony Babu S."/>
            <person name="Zhou X.G."/>
        </authorList>
    </citation>
    <scope>NUCLEOTIDE SEQUENCE</scope>
    <source>
        <strain evidence="2">TX6</strain>
    </source>
</reference>
<feature type="region of interest" description="Disordered" evidence="1">
    <location>
        <begin position="349"/>
        <end position="392"/>
    </location>
</feature>
<dbReference type="Proteomes" id="UP001176517">
    <property type="component" value="Unassembled WGS sequence"/>
</dbReference>
<feature type="compositionally biased region" description="Low complexity" evidence="1">
    <location>
        <begin position="76"/>
        <end position="101"/>
    </location>
</feature>
<feature type="region of interest" description="Disordered" evidence="1">
    <location>
        <begin position="460"/>
        <end position="665"/>
    </location>
</feature>
<feature type="compositionally biased region" description="Low complexity" evidence="1">
    <location>
        <begin position="706"/>
        <end position="718"/>
    </location>
</feature>